<protein>
    <submittedName>
        <fullName evidence="2">Uncharacterized protein</fullName>
    </submittedName>
</protein>
<reference evidence="3" key="1">
    <citation type="journal article" date="2012" name="Nat. Genet.">
        <title>Lifestyle transitions in plant pathogenic Colletotrichum fungi deciphered by genome and transcriptome analyses.</title>
        <authorList>
            <person name="O'Connell R.J."/>
            <person name="Thon M.R."/>
            <person name="Hacquard S."/>
            <person name="Amyotte S.G."/>
            <person name="Kleemann J."/>
            <person name="Torres M.F."/>
            <person name="Damm U."/>
            <person name="Buiate E.A."/>
            <person name="Epstein L."/>
            <person name="Alkan N."/>
            <person name="Altmueller J."/>
            <person name="Alvarado-Balderrama L."/>
            <person name="Bauser C.A."/>
            <person name="Becker C."/>
            <person name="Birren B.W."/>
            <person name="Chen Z."/>
            <person name="Choi J."/>
            <person name="Crouch J.A."/>
            <person name="Duvick J.P."/>
            <person name="Farman M.A."/>
            <person name="Gan P."/>
            <person name="Heiman D."/>
            <person name="Henrissat B."/>
            <person name="Howard R.J."/>
            <person name="Kabbage M."/>
            <person name="Koch C."/>
            <person name="Kracher B."/>
            <person name="Kubo Y."/>
            <person name="Law A.D."/>
            <person name="Lebrun M.-H."/>
            <person name="Lee Y.-H."/>
            <person name="Miyara I."/>
            <person name="Moore N."/>
            <person name="Neumann U."/>
            <person name="Nordstroem K."/>
            <person name="Panaccione D.G."/>
            <person name="Panstruga R."/>
            <person name="Place M."/>
            <person name="Proctor R.H."/>
            <person name="Prusky D."/>
            <person name="Rech G."/>
            <person name="Reinhardt R."/>
            <person name="Rollins J.A."/>
            <person name="Rounsley S."/>
            <person name="Schardl C.L."/>
            <person name="Schwartz D.C."/>
            <person name="Shenoy N."/>
            <person name="Shirasu K."/>
            <person name="Sikhakolli U.R."/>
            <person name="Stueber K."/>
            <person name="Sukno S.A."/>
            <person name="Sweigard J.A."/>
            <person name="Takano Y."/>
            <person name="Takahara H."/>
            <person name="Trail F."/>
            <person name="van der Does H.C."/>
            <person name="Voll L.M."/>
            <person name="Will I."/>
            <person name="Young S."/>
            <person name="Zeng Q."/>
            <person name="Zhang J."/>
            <person name="Zhou S."/>
            <person name="Dickman M.B."/>
            <person name="Schulze-Lefert P."/>
            <person name="Ver Loren van Themaat E."/>
            <person name="Ma L.-J."/>
            <person name="Vaillancourt L.J."/>
        </authorList>
    </citation>
    <scope>NUCLEOTIDE SEQUENCE [LARGE SCALE GENOMIC DNA]</scope>
    <source>
        <strain evidence="3">M1.001 / M2 / FGSC 10212</strain>
    </source>
</reference>
<feature type="region of interest" description="Disordered" evidence="1">
    <location>
        <begin position="177"/>
        <end position="199"/>
    </location>
</feature>
<dbReference type="VEuPathDB" id="FungiDB:GLRG_07020"/>
<feature type="region of interest" description="Disordered" evidence="1">
    <location>
        <begin position="80"/>
        <end position="144"/>
    </location>
</feature>
<dbReference type="GeneID" id="24412385"/>
<dbReference type="STRING" id="645133.E3QLY8"/>
<gene>
    <name evidence="2" type="ORF">GLRG_07020</name>
</gene>
<evidence type="ECO:0000256" key="1">
    <source>
        <dbReference type="SAM" id="MobiDB-lite"/>
    </source>
</evidence>
<proteinExistence type="predicted"/>
<organism evidence="3">
    <name type="scientific">Colletotrichum graminicola (strain M1.001 / M2 / FGSC 10212)</name>
    <name type="common">Maize anthracnose fungus</name>
    <name type="synonym">Glomerella graminicola</name>
    <dbReference type="NCBI Taxonomy" id="645133"/>
    <lineage>
        <taxon>Eukaryota</taxon>
        <taxon>Fungi</taxon>
        <taxon>Dikarya</taxon>
        <taxon>Ascomycota</taxon>
        <taxon>Pezizomycotina</taxon>
        <taxon>Sordariomycetes</taxon>
        <taxon>Hypocreomycetidae</taxon>
        <taxon>Glomerellales</taxon>
        <taxon>Glomerellaceae</taxon>
        <taxon>Colletotrichum</taxon>
        <taxon>Colletotrichum graminicola species complex</taxon>
    </lineage>
</organism>
<evidence type="ECO:0000313" key="2">
    <source>
        <dbReference type="EMBL" id="EFQ31876.1"/>
    </source>
</evidence>
<dbReference type="eggNOG" id="ENOG502SK3B">
    <property type="taxonomic scope" value="Eukaryota"/>
</dbReference>
<sequence>MEEMARRWVGPIIREKHDQCLAGKYAARLRELHRDREADPHFNIDVLGYSSGTSSRACSQAAQTPSFTHQQGNALFAPQSKKMAPPASSSLMAPNQTTAVSQSRPPPIYANQQSPSQLRHGSMVGPMGSSLPMAGFKPRDSDAPDELSAISHMLMDQRFIEMDRIISFDDMVFTAQTANNGNPSMPVNEWGQVDNTRLE</sequence>
<dbReference type="RefSeq" id="XP_008095896.1">
    <property type="nucleotide sequence ID" value="XM_008097705.1"/>
</dbReference>
<evidence type="ECO:0000313" key="3">
    <source>
        <dbReference type="Proteomes" id="UP000008782"/>
    </source>
</evidence>
<accession>E3QLY8</accession>
<dbReference type="EMBL" id="GG697358">
    <property type="protein sequence ID" value="EFQ31876.1"/>
    <property type="molecule type" value="Genomic_DNA"/>
</dbReference>
<feature type="compositionally biased region" description="Polar residues" evidence="1">
    <location>
        <begin position="87"/>
        <end position="103"/>
    </location>
</feature>
<feature type="compositionally biased region" description="Polar residues" evidence="1">
    <location>
        <begin position="110"/>
        <end position="119"/>
    </location>
</feature>
<dbReference type="AlphaFoldDB" id="E3QLY8"/>
<name>E3QLY8_COLGM</name>
<dbReference type="HOGENOM" id="CLU_1124820_0_0_1"/>
<dbReference type="OrthoDB" id="4456959at2759"/>
<keyword evidence="3" id="KW-1185">Reference proteome</keyword>
<dbReference type="Proteomes" id="UP000008782">
    <property type="component" value="Unassembled WGS sequence"/>
</dbReference>